<keyword evidence="6" id="KW-1185">Reference proteome</keyword>
<dbReference type="GO" id="GO:0015833">
    <property type="term" value="P:peptide transport"/>
    <property type="evidence" value="ECO:0007669"/>
    <property type="project" value="TreeGrafter"/>
</dbReference>
<evidence type="ECO:0000259" key="4">
    <source>
        <dbReference type="Pfam" id="PF00496"/>
    </source>
</evidence>
<dbReference type="InterPro" id="IPR000914">
    <property type="entry name" value="SBP_5_dom"/>
</dbReference>
<dbReference type="RefSeq" id="WP_085881812.1">
    <property type="nucleotide sequence ID" value="NZ_FWFR01000001.1"/>
</dbReference>
<dbReference type="Gene3D" id="3.40.190.10">
    <property type="entry name" value="Periplasmic binding protein-like II"/>
    <property type="match status" value="1"/>
</dbReference>
<dbReference type="InterPro" id="IPR039424">
    <property type="entry name" value="SBP_5"/>
</dbReference>
<dbReference type="SUPFAM" id="SSF53850">
    <property type="entry name" value="Periplasmic binding protein-like II"/>
    <property type="match status" value="1"/>
</dbReference>
<reference evidence="5 6" key="1">
    <citation type="submission" date="2017-03" db="EMBL/GenBank/DDBJ databases">
        <authorList>
            <person name="Afonso C.L."/>
            <person name="Miller P.J."/>
            <person name="Scott M.A."/>
            <person name="Spackman E."/>
            <person name="Goraichik I."/>
            <person name="Dimitrov K.M."/>
            <person name="Suarez D.L."/>
            <person name="Swayne D.E."/>
        </authorList>
    </citation>
    <scope>NUCLEOTIDE SEQUENCE [LARGE SCALE GENOMIC DNA]</scope>
    <source>
        <strain evidence="5 6">CECT 7691</strain>
    </source>
</reference>
<proteinExistence type="inferred from homology"/>
<dbReference type="InParanoid" id="A0A1Y5RL57"/>
<feature type="signal peptide" evidence="3">
    <location>
        <begin position="1"/>
        <end position="32"/>
    </location>
</feature>
<name>A0A1Y5RL57_9PROT</name>
<feature type="domain" description="Solute-binding protein family 5" evidence="4">
    <location>
        <begin position="118"/>
        <end position="524"/>
    </location>
</feature>
<gene>
    <name evidence="5" type="primary">dppA_1</name>
    <name evidence="5" type="ORF">OCH7691_00473</name>
</gene>
<dbReference type="CDD" id="cd08500">
    <property type="entry name" value="PBP2_NikA_DppA_OppA_like_4"/>
    <property type="match status" value="1"/>
</dbReference>
<evidence type="ECO:0000313" key="6">
    <source>
        <dbReference type="Proteomes" id="UP000193200"/>
    </source>
</evidence>
<evidence type="ECO:0000256" key="1">
    <source>
        <dbReference type="ARBA" id="ARBA00004418"/>
    </source>
</evidence>
<evidence type="ECO:0000313" key="5">
    <source>
        <dbReference type="EMBL" id="SLN20052.1"/>
    </source>
</evidence>
<protein>
    <submittedName>
        <fullName evidence="5">Periplasmic dipeptide transport protein</fullName>
    </submittedName>
</protein>
<comment type="subcellular location">
    <subcellularLocation>
        <location evidence="1">Periplasm</location>
    </subcellularLocation>
</comment>
<dbReference type="Gene3D" id="3.10.105.10">
    <property type="entry name" value="Dipeptide-binding Protein, Domain 3"/>
    <property type="match status" value="1"/>
</dbReference>
<dbReference type="GO" id="GO:1904680">
    <property type="term" value="F:peptide transmembrane transporter activity"/>
    <property type="evidence" value="ECO:0007669"/>
    <property type="project" value="TreeGrafter"/>
</dbReference>
<keyword evidence="3" id="KW-0732">Signal</keyword>
<dbReference type="Pfam" id="PF00496">
    <property type="entry name" value="SBP_bac_5"/>
    <property type="match status" value="1"/>
</dbReference>
<accession>A0A1Y5RL57</accession>
<organism evidence="5 6">
    <name type="scientific">Oceanibacterium hippocampi</name>
    <dbReference type="NCBI Taxonomy" id="745714"/>
    <lineage>
        <taxon>Bacteria</taxon>
        <taxon>Pseudomonadati</taxon>
        <taxon>Pseudomonadota</taxon>
        <taxon>Alphaproteobacteria</taxon>
        <taxon>Sneathiellales</taxon>
        <taxon>Sneathiellaceae</taxon>
        <taxon>Oceanibacterium</taxon>
    </lineage>
</organism>
<dbReference type="EMBL" id="FWFR01000001">
    <property type="protein sequence ID" value="SLN20052.1"/>
    <property type="molecule type" value="Genomic_DNA"/>
</dbReference>
<dbReference type="AlphaFoldDB" id="A0A1Y5RL57"/>
<sequence length="640" mass="72455">MTQPPARTGNRVFTLAALFLAAAAALASPAQAYREPPSLAEKVAAGELPPIDNRLPAEPRIIDMTASGQVEGRYGGDLNTIIGRARDVRLMMVYGYARLVQYDENFRFVADLVREVDVEQGRIFTFHLRKGHKWSDGEPFTSEDFRYWWEDVANNEELSPAGPPAVLLVEGELPTVEFPDPETVRYSWSRPNPDFLPAIANAAPLLIYRPAHYLKQYHKNYMDLAGMSKMQQIRVRSWAAQHNQLDNLYKFDNPSLPTLQPWMNTTEPPATRFVGERNPYFHRVDKNGHQLPYIDRLIFHTSDTKLVPPKAAAGEADLQARYLYLSDITFLRENEERSGYRTLLWHTVSGAHLALFPNLTCEDPVWHSLFRDVRFRRALSLGIDRSEINEALFFGLAIEGNNTVQPASPLYEDRYTTTWATHDSKRANALLDEIGLTTRDGDGIRKLPDGRPLEIIVETAGESPEQSDVLELIGASWRKIGVKLFTKPSQRDALRNRVFSGEAMMTIWSGFENGVPNADTSPRELAPTSQQQYQWPKWGQYHETKGAAGEPPDLPEAVALDQLYRDWYAAGDEASRTAIWHEMLDIHVEQQFTIGIVSGVVQPVVVRNGLRNVPEEGIYNWDPGALFGIYGIDRFWFDKG</sequence>
<comment type="similarity">
    <text evidence="2">Belongs to the bacterial solute-binding protein 5 family.</text>
</comment>
<dbReference type="OrthoDB" id="9803988at2"/>
<evidence type="ECO:0000256" key="3">
    <source>
        <dbReference type="SAM" id="SignalP"/>
    </source>
</evidence>
<dbReference type="Proteomes" id="UP000193200">
    <property type="component" value="Unassembled WGS sequence"/>
</dbReference>
<dbReference type="PANTHER" id="PTHR30290">
    <property type="entry name" value="PERIPLASMIC BINDING COMPONENT OF ABC TRANSPORTER"/>
    <property type="match status" value="1"/>
</dbReference>
<evidence type="ECO:0000256" key="2">
    <source>
        <dbReference type="ARBA" id="ARBA00005695"/>
    </source>
</evidence>
<feature type="chain" id="PRO_5012328314" evidence="3">
    <location>
        <begin position="33"/>
        <end position="640"/>
    </location>
</feature>
<dbReference type="PANTHER" id="PTHR30290:SF62">
    <property type="entry name" value="OLIGOPEPTIDE ABC TRANSPORTER, PERIPLASMIC OLIGOPEPTIDE-BINDING PROTEIN"/>
    <property type="match status" value="1"/>
</dbReference>